<accession>A0ABW5D5P6</accession>
<keyword evidence="1" id="KW-0732">Signal</keyword>
<proteinExistence type="predicted"/>
<sequence>MLFSKMLFLGVAMHVIAGSCFAASWKNSHGQIFEADFVRTEGTRVVFRMEGGRLFTVALLDLSPESQSIIRSAANAPIEDLRSNFGRPWPRQASATGSRACKVVSEDAAKSHYIYESPSYRFHSDSRITLDALRNFTTIFESTRAYLAALPLSLMSCETIDSRSRVLIFGESEAYYRSGGPQGSAGCFLSQHRLVLVPMESLGLIKGGTGYSRDVNHKNQVLIHELVHQLTPAAYYSHGSKGWFTEGLAEYVAVTPYNTGYFRPDIHGNAVKQYVTAFGEEGKGGRNLGAELIVPRLRDFMLMDYRRFSGAGANLNYGFGLLLTHYFFHMEGDGRARAITAFLKGLHEGKTGEDALAELLGNGRFEKLEAEIAAAWAKKGITIRFGQ</sequence>
<dbReference type="RefSeq" id="WP_386819548.1">
    <property type="nucleotide sequence ID" value="NZ_JBHUIT010000007.1"/>
</dbReference>
<feature type="chain" id="PRO_5045969203" description="DUF1570 domain-containing protein" evidence="1">
    <location>
        <begin position="23"/>
        <end position="387"/>
    </location>
</feature>
<dbReference type="Gene3D" id="2.30.30.700">
    <property type="entry name" value="SLA1 homology domain 1"/>
    <property type="match status" value="1"/>
</dbReference>
<organism evidence="2 3">
    <name type="scientific">Luteolibacter algae</name>
    <dbReference type="NCBI Taxonomy" id="454151"/>
    <lineage>
        <taxon>Bacteria</taxon>
        <taxon>Pseudomonadati</taxon>
        <taxon>Verrucomicrobiota</taxon>
        <taxon>Verrucomicrobiia</taxon>
        <taxon>Verrucomicrobiales</taxon>
        <taxon>Verrucomicrobiaceae</taxon>
        <taxon>Luteolibacter</taxon>
    </lineage>
</organism>
<dbReference type="EMBL" id="JBHUIT010000007">
    <property type="protein sequence ID" value="MFD2256372.1"/>
    <property type="molecule type" value="Genomic_DNA"/>
</dbReference>
<evidence type="ECO:0000313" key="3">
    <source>
        <dbReference type="Proteomes" id="UP001597375"/>
    </source>
</evidence>
<dbReference type="PROSITE" id="PS51257">
    <property type="entry name" value="PROKAR_LIPOPROTEIN"/>
    <property type="match status" value="1"/>
</dbReference>
<comment type="caution">
    <text evidence="2">The sequence shown here is derived from an EMBL/GenBank/DDBJ whole genome shotgun (WGS) entry which is preliminary data.</text>
</comment>
<reference evidence="3" key="1">
    <citation type="journal article" date="2019" name="Int. J. Syst. Evol. Microbiol.">
        <title>The Global Catalogue of Microorganisms (GCM) 10K type strain sequencing project: providing services to taxonomists for standard genome sequencing and annotation.</title>
        <authorList>
            <consortium name="The Broad Institute Genomics Platform"/>
            <consortium name="The Broad Institute Genome Sequencing Center for Infectious Disease"/>
            <person name="Wu L."/>
            <person name="Ma J."/>
        </authorList>
    </citation>
    <scope>NUCLEOTIDE SEQUENCE [LARGE SCALE GENOMIC DNA]</scope>
    <source>
        <strain evidence="3">CGMCC 4.7106</strain>
    </source>
</reference>
<evidence type="ECO:0000313" key="2">
    <source>
        <dbReference type="EMBL" id="MFD2256372.1"/>
    </source>
</evidence>
<protein>
    <recommendedName>
        <fullName evidence="4">DUF1570 domain-containing protein</fullName>
    </recommendedName>
</protein>
<feature type="signal peptide" evidence="1">
    <location>
        <begin position="1"/>
        <end position="22"/>
    </location>
</feature>
<evidence type="ECO:0000256" key="1">
    <source>
        <dbReference type="SAM" id="SignalP"/>
    </source>
</evidence>
<evidence type="ECO:0008006" key="4">
    <source>
        <dbReference type="Google" id="ProtNLM"/>
    </source>
</evidence>
<keyword evidence="3" id="KW-1185">Reference proteome</keyword>
<name>A0ABW5D5P6_9BACT</name>
<gene>
    <name evidence="2" type="ORF">ACFSSA_06780</name>
</gene>
<dbReference type="Proteomes" id="UP001597375">
    <property type="component" value="Unassembled WGS sequence"/>
</dbReference>